<name>A0A174GXG0_9FIRM</name>
<evidence type="ECO:0000313" key="1">
    <source>
        <dbReference type="EMBL" id="CUO65818.1"/>
    </source>
</evidence>
<dbReference type="RefSeq" id="WP_005427045.1">
    <property type="nucleotide sequence ID" value="NZ_CYZP01000049.1"/>
</dbReference>
<reference evidence="1 2" key="1">
    <citation type="submission" date="2015-09" db="EMBL/GenBank/DDBJ databases">
        <authorList>
            <consortium name="Pathogen Informatics"/>
        </authorList>
    </citation>
    <scope>NUCLEOTIDE SEQUENCE [LARGE SCALE GENOMIC DNA]</scope>
    <source>
        <strain evidence="1 2">2789STDY5834861</strain>
    </source>
</reference>
<dbReference type="AlphaFoldDB" id="A0A174GXG0"/>
<dbReference type="GeneID" id="79803255"/>
<gene>
    <name evidence="1" type="ORF">ERS852476_03549</name>
</gene>
<proteinExistence type="predicted"/>
<sequence length="47" mass="5478">MPKEAEISCKNVFKCEDKSALKKEFNQKWIELINQLEKSKGQVLPVK</sequence>
<organism evidence="1 2">
    <name type="scientific">Blautia obeum</name>
    <dbReference type="NCBI Taxonomy" id="40520"/>
    <lineage>
        <taxon>Bacteria</taxon>
        <taxon>Bacillati</taxon>
        <taxon>Bacillota</taxon>
        <taxon>Clostridia</taxon>
        <taxon>Lachnospirales</taxon>
        <taxon>Lachnospiraceae</taxon>
        <taxon>Blautia</taxon>
    </lineage>
</organism>
<evidence type="ECO:0000313" key="2">
    <source>
        <dbReference type="Proteomes" id="UP000095645"/>
    </source>
</evidence>
<dbReference type="EMBL" id="CYZP01000049">
    <property type="protein sequence ID" value="CUO65818.1"/>
    <property type="molecule type" value="Genomic_DNA"/>
</dbReference>
<dbReference type="Proteomes" id="UP000095645">
    <property type="component" value="Unassembled WGS sequence"/>
</dbReference>
<accession>A0A174GXG0</accession>
<protein>
    <submittedName>
        <fullName evidence="1">Uncharacterized protein</fullName>
    </submittedName>
</protein>